<dbReference type="VEuPathDB" id="TriTrypDB:TvY486_0304450"/>
<feature type="compositionally biased region" description="Low complexity" evidence="1">
    <location>
        <begin position="48"/>
        <end position="62"/>
    </location>
</feature>
<name>G0TTJ1_TRYVY</name>
<dbReference type="EMBL" id="HE573019">
    <property type="protein sequence ID" value="CCC47272.1"/>
    <property type="molecule type" value="Genomic_DNA"/>
</dbReference>
<protein>
    <submittedName>
        <fullName evidence="2">Uncharacterized protein</fullName>
    </submittedName>
</protein>
<feature type="non-terminal residue" evidence="2">
    <location>
        <position position="541"/>
    </location>
</feature>
<dbReference type="AlphaFoldDB" id="G0TTJ1"/>
<accession>G0TTJ1</accession>
<feature type="region of interest" description="Disordered" evidence="1">
    <location>
        <begin position="42"/>
        <end position="90"/>
    </location>
</feature>
<reference evidence="2" key="1">
    <citation type="journal article" date="2012" name="Proc. Natl. Acad. Sci. U.S.A.">
        <title>Antigenic diversity is generated by distinct evolutionary mechanisms in African trypanosome species.</title>
        <authorList>
            <person name="Jackson A.P."/>
            <person name="Berry A."/>
            <person name="Aslett M."/>
            <person name="Allison H.C."/>
            <person name="Burton P."/>
            <person name="Vavrova-Anderson J."/>
            <person name="Brown R."/>
            <person name="Browne H."/>
            <person name="Corton N."/>
            <person name="Hauser H."/>
            <person name="Gamble J."/>
            <person name="Gilderthorp R."/>
            <person name="Marcello L."/>
            <person name="McQuillan J."/>
            <person name="Otto T.D."/>
            <person name="Quail M.A."/>
            <person name="Sanders M.J."/>
            <person name="van Tonder A."/>
            <person name="Ginger M.L."/>
            <person name="Field M.C."/>
            <person name="Barry J.D."/>
            <person name="Hertz-Fowler C."/>
            <person name="Berriman M."/>
        </authorList>
    </citation>
    <scope>NUCLEOTIDE SEQUENCE</scope>
    <source>
        <strain evidence="2">Y486</strain>
    </source>
</reference>
<proteinExistence type="predicted"/>
<organism evidence="2">
    <name type="scientific">Trypanosoma vivax (strain Y486)</name>
    <dbReference type="NCBI Taxonomy" id="1055687"/>
    <lineage>
        <taxon>Eukaryota</taxon>
        <taxon>Discoba</taxon>
        <taxon>Euglenozoa</taxon>
        <taxon>Kinetoplastea</taxon>
        <taxon>Metakinetoplastina</taxon>
        <taxon>Trypanosomatida</taxon>
        <taxon>Trypanosomatidae</taxon>
        <taxon>Trypanosoma</taxon>
        <taxon>Duttonella</taxon>
    </lineage>
</organism>
<feature type="region of interest" description="Disordered" evidence="1">
    <location>
        <begin position="339"/>
        <end position="361"/>
    </location>
</feature>
<evidence type="ECO:0000313" key="2">
    <source>
        <dbReference type="EMBL" id="CCC47272.1"/>
    </source>
</evidence>
<gene>
    <name evidence="2" type="ORF">TVY486_0304450</name>
</gene>
<sequence>MPIVSTIAGMSLKTECKKGCEGGSHDTRNDECIAVQCSLPDSRGKQATTSTQTGTSFSTHGTSTEKCDSATDGSRGEVNLSQQSKSQGCPHDGSHGVFYSVVQRTPFRALNGRAYAVPITMIEEFDAIAECIQSSNPPPSATDPVLSPLCSPGVIWRHDPYSTKIFAGTLYHSVEQTCPGKVDPVVSTDDEKRTVSAVNAGGHASVPCGVTVLKNGTAPLHLHAPLEASTCCSTTQSNTSGGTVNGLAQPCNDASISKPKDNKQNVSVIHGAEISVINATITSGTRVFVGGEQQTQCAMPVAQSVPTAPGRCVIFHPAVPVVYPPPVVTVGVNITKRSTVRKPKTREGGSRASHRTYTEPIRGPGSCPAMLPLFRSLPSLFADLSSHTNRRPPFVGGRLGKGNNKTQSEDVRYVSLVSHRCRRSVCVSKALYMLHEVVVLEGDMGIEMGVIHAVLPVEEFDRLCDAELTQLGFPAAGRKVVTAAFILRRATDEEKAHYNHNLVLLAKDLLTFLRHCMNPTIFLDCRVENMMFLDCEFQADC</sequence>
<evidence type="ECO:0000256" key="1">
    <source>
        <dbReference type="SAM" id="MobiDB-lite"/>
    </source>
</evidence>